<dbReference type="InterPro" id="IPR012334">
    <property type="entry name" value="Pectin_lyas_fold"/>
</dbReference>
<dbReference type="SMART" id="SM00710">
    <property type="entry name" value="PbH1"/>
    <property type="match status" value="7"/>
</dbReference>
<dbReference type="Pfam" id="PF13229">
    <property type="entry name" value="Beta_helix"/>
    <property type="match status" value="2"/>
</dbReference>
<dbReference type="Gene3D" id="2.160.20.10">
    <property type="entry name" value="Single-stranded right-handed beta-helix, Pectin lyase-like"/>
    <property type="match status" value="1"/>
</dbReference>
<feature type="domain" description="Right handed beta helix" evidence="2">
    <location>
        <begin position="350"/>
        <end position="430"/>
    </location>
</feature>
<dbReference type="SUPFAM" id="SSF51126">
    <property type="entry name" value="Pectin lyase-like"/>
    <property type="match status" value="1"/>
</dbReference>
<proteinExistence type="predicted"/>
<keyword evidence="4" id="KW-1185">Reference proteome</keyword>
<dbReference type="NCBIfam" id="TIGR03804">
    <property type="entry name" value="para_beta_helix"/>
    <property type="match status" value="1"/>
</dbReference>
<dbReference type="RefSeq" id="WP_346095481.1">
    <property type="nucleotide sequence ID" value="NZ_BAAABY010000023.1"/>
</dbReference>
<gene>
    <name evidence="3" type="ORF">GCM10010361_30700</name>
</gene>
<feature type="region of interest" description="Disordered" evidence="1">
    <location>
        <begin position="1"/>
        <end position="29"/>
    </location>
</feature>
<organism evidence="3 4">
    <name type="scientific">Streptomyces olivaceiscleroticus</name>
    <dbReference type="NCBI Taxonomy" id="68245"/>
    <lineage>
        <taxon>Bacteria</taxon>
        <taxon>Bacillati</taxon>
        <taxon>Actinomycetota</taxon>
        <taxon>Actinomycetes</taxon>
        <taxon>Kitasatosporales</taxon>
        <taxon>Streptomycetaceae</taxon>
        <taxon>Streptomyces</taxon>
    </lineage>
</organism>
<dbReference type="InterPro" id="IPR011050">
    <property type="entry name" value="Pectin_lyase_fold/virulence"/>
</dbReference>
<dbReference type="EMBL" id="BAAABY010000023">
    <property type="protein sequence ID" value="GAA0464607.1"/>
    <property type="molecule type" value="Genomic_DNA"/>
</dbReference>
<sequence>MTYRSTGAGRRPEPPAGGEPVSPGGRTVRGPIRAMRAGTVLLSAGALVTGLTGVLAPPAQAAACSGQVRYASSTNTVYLTSGTATLSDIARQCASAPLYEVDGSPGTWQLDANMVVQNGATLSLHSAAKGGDVDTLRLNSPASNKPTEVVSVTAQYGTVDIDDVDITSWDAEANGPDTDASAGAGERGRAFIRVLSFLDTDGTPRQSTMNIKDSDIGYLGYYAAESYGVAYKARGCDIDHQDVCDKLDVLGEQTGSRFHDNYMGTYTFGANGMTFDRNEYDHNITYGLDPHDDSDHLTITNNHAHHNGNHGIICSQRCDHLEIVGNESDHNGIPPHVPPGDDDPSDNQVHGIMLHRGVTDTVVRDNNVHDQPNGAGIAIFDSSNDVIEDNTITRAKYGLRYSVGSQDITASGNTVTDSGLYAVFTYQGSDKPMYTNDTGRPERLEFTGNTFDGSAGNVAKLNQSDDLTFSENTFTGSLASGVLTQGTTGTVFAKNTAPADLTHSVKSDASTSGTIAFRDQNPVKVQLDPASSAAFTANGLKAGASYKLLADGRTVATGKADAKGSVTLHARPTSTAAMTYRISAA</sequence>
<dbReference type="InterPro" id="IPR022441">
    <property type="entry name" value="Para_beta_helix_rpt-2"/>
</dbReference>
<evidence type="ECO:0000313" key="3">
    <source>
        <dbReference type="EMBL" id="GAA0464607.1"/>
    </source>
</evidence>
<comment type="caution">
    <text evidence="3">The sequence shown here is derived from an EMBL/GenBank/DDBJ whole genome shotgun (WGS) entry which is preliminary data.</text>
</comment>
<reference evidence="4" key="1">
    <citation type="journal article" date="2019" name="Int. J. Syst. Evol. Microbiol.">
        <title>The Global Catalogue of Microorganisms (GCM) 10K type strain sequencing project: providing services to taxonomists for standard genome sequencing and annotation.</title>
        <authorList>
            <consortium name="The Broad Institute Genomics Platform"/>
            <consortium name="The Broad Institute Genome Sequencing Center for Infectious Disease"/>
            <person name="Wu L."/>
            <person name="Ma J."/>
        </authorList>
    </citation>
    <scope>NUCLEOTIDE SEQUENCE [LARGE SCALE GENOMIC DNA]</scope>
    <source>
        <strain evidence="4">JCM 4805</strain>
    </source>
</reference>
<dbReference type="Proteomes" id="UP001500909">
    <property type="component" value="Unassembled WGS sequence"/>
</dbReference>
<accession>A0ABP3JUR3</accession>
<dbReference type="InterPro" id="IPR039448">
    <property type="entry name" value="Beta_helix"/>
</dbReference>
<dbReference type="InterPro" id="IPR006626">
    <property type="entry name" value="PbH1"/>
</dbReference>
<name>A0ABP3JUR3_9ACTN</name>
<evidence type="ECO:0000256" key="1">
    <source>
        <dbReference type="SAM" id="MobiDB-lite"/>
    </source>
</evidence>
<protein>
    <recommendedName>
        <fullName evidence="2">Right handed beta helix domain-containing protein</fullName>
    </recommendedName>
</protein>
<evidence type="ECO:0000259" key="2">
    <source>
        <dbReference type="Pfam" id="PF13229"/>
    </source>
</evidence>
<feature type="domain" description="Right handed beta helix" evidence="2">
    <location>
        <begin position="254"/>
        <end position="331"/>
    </location>
</feature>
<evidence type="ECO:0000313" key="4">
    <source>
        <dbReference type="Proteomes" id="UP001500909"/>
    </source>
</evidence>